<evidence type="ECO:0000313" key="2">
    <source>
        <dbReference type="EMBL" id="GLS25746.1"/>
    </source>
</evidence>
<feature type="signal peptide" evidence="1">
    <location>
        <begin position="1"/>
        <end position="21"/>
    </location>
</feature>
<dbReference type="AlphaFoldDB" id="A0AA37WMZ9"/>
<sequence length="188" mass="20338">MKTYLKTVIMAVSVLFLASCATQIVETPSRVTPATVKLSTFKKVVLVDAELAPNYAGQGANEKAAKKINEHLQMKLSGIFSDLEVVSVEESKAKSYTQYSNNEVLVIKPYIKQIKFIGGAARFWAGAMAGSSVVIMDTAFLDGASKNQLSNPGFERSAGAYTDAFGIASNRMLEDVAYDVVNYVNSNM</sequence>
<gene>
    <name evidence="2" type="ORF">GCM10007877_14600</name>
</gene>
<evidence type="ECO:0008006" key="4">
    <source>
        <dbReference type="Google" id="ProtNLM"/>
    </source>
</evidence>
<proteinExistence type="predicted"/>
<evidence type="ECO:0000313" key="3">
    <source>
        <dbReference type="Proteomes" id="UP001156870"/>
    </source>
</evidence>
<evidence type="ECO:0000256" key="1">
    <source>
        <dbReference type="SAM" id="SignalP"/>
    </source>
</evidence>
<keyword evidence="3" id="KW-1185">Reference proteome</keyword>
<reference evidence="2 3" key="1">
    <citation type="journal article" date="2014" name="Int. J. Syst. Evol. Microbiol.">
        <title>Complete genome sequence of Corynebacterium casei LMG S-19264T (=DSM 44701T), isolated from a smear-ripened cheese.</title>
        <authorList>
            <consortium name="US DOE Joint Genome Institute (JGI-PGF)"/>
            <person name="Walter F."/>
            <person name="Albersmeier A."/>
            <person name="Kalinowski J."/>
            <person name="Ruckert C."/>
        </authorList>
    </citation>
    <scope>NUCLEOTIDE SEQUENCE [LARGE SCALE GENOMIC DNA]</scope>
    <source>
        <strain evidence="2 3">NBRC 110095</strain>
    </source>
</reference>
<keyword evidence="1" id="KW-0732">Signal</keyword>
<protein>
    <recommendedName>
        <fullName evidence="4">DUF4410 domain-containing protein</fullName>
    </recommendedName>
</protein>
<comment type="caution">
    <text evidence="2">The sequence shown here is derived from an EMBL/GenBank/DDBJ whole genome shotgun (WGS) entry which is preliminary data.</text>
</comment>
<dbReference type="RefSeq" id="WP_232595676.1">
    <property type="nucleotide sequence ID" value="NZ_BSPD01000034.1"/>
</dbReference>
<organism evidence="2 3">
    <name type="scientific">Marinibactrum halimedae</name>
    <dbReference type="NCBI Taxonomy" id="1444977"/>
    <lineage>
        <taxon>Bacteria</taxon>
        <taxon>Pseudomonadati</taxon>
        <taxon>Pseudomonadota</taxon>
        <taxon>Gammaproteobacteria</taxon>
        <taxon>Cellvibrionales</taxon>
        <taxon>Cellvibrionaceae</taxon>
        <taxon>Marinibactrum</taxon>
    </lineage>
</organism>
<dbReference type="EMBL" id="BSPD01000034">
    <property type="protein sequence ID" value="GLS25746.1"/>
    <property type="molecule type" value="Genomic_DNA"/>
</dbReference>
<accession>A0AA37WMZ9</accession>
<feature type="chain" id="PRO_5041354538" description="DUF4410 domain-containing protein" evidence="1">
    <location>
        <begin position="22"/>
        <end position="188"/>
    </location>
</feature>
<dbReference type="PROSITE" id="PS51257">
    <property type="entry name" value="PROKAR_LIPOPROTEIN"/>
    <property type="match status" value="1"/>
</dbReference>
<dbReference type="Proteomes" id="UP001156870">
    <property type="component" value="Unassembled WGS sequence"/>
</dbReference>
<name>A0AA37WMZ9_9GAMM</name>